<dbReference type="GO" id="GO:0006750">
    <property type="term" value="P:glutathione biosynthetic process"/>
    <property type="evidence" value="ECO:0007669"/>
    <property type="project" value="UniProtKB-KW"/>
</dbReference>
<evidence type="ECO:0000256" key="6">
    <source>
        <dbReference type="PIRSR" id="PIRSR600101-2"/>
    </source>
</evidence>
<dbReference type="InterPro" id="IPR043137">
    <property type="entry name" value="GGT_ssub_C"/>
</dbReference>
<accession>A0A4R7JQV6</accession>
<dbReference type="InterPro" id="IPR051792">
    <property type="entry name" value="GGT_bact"/>
</dbReference>
<evidence type="ECO:0000313" key="10">
    <source>
        <dbReference type="Proteomes" id="UP000295830"/>
    </source>
</evidence>
<comment type="catalytic activity">
    <reaction evidence="4 7">
        <text>an N-terminal (5-L-glutamyl)-[peptide] + an alpha-amino acid = 5-L-glutamyl amino acid + an N-terminal L-alpha-aminoacyl-[peptide]</text>
        <dbReference type="Rhea" id="RHEA:23904"/>
        <dbReference type="Rhea" id="RHEA-COMP:9780"/>
        <dbReference type="Rhea" id="RHEA-COMP:9795"/>
        <dbReference type="ChEBI" id="CHEBI:77644"/>
        <dbReference type="ChEBI" id="CHEBI:78597"/>
        <dbReference type="ChEBI" id="CHEBI:78599"/>
        <dbReference type="ChEBI" id="CHEBI:78608"/>
        <dbReference type="EC" id="2.3.2.2"/>
    </reaction>
</comment>
<dbReference type="PANTHER" id="PTHR43199:SF6">
    <property type="entry name" value="GLUTATHIONE HYDROLASE PROENZYME"/>
    <property type="match status" value="1"/>
</dbReference>
<evidence type="ECO:0000256" key="5">
    <source>
        <dbReference type="PIRSR" id="PIRSR600101-1"/>
    </source>
</evidence>
<feature type="binding site" evidence="6">
    <location>
        <position position="411"/>
    </location>
    <ligand>
        <name>L-glutamate</name>
        <dbReference type="ChEBI" id="CHEBI:29985"/>
    </ligand>
</feature>
<sequence>MTGRQRIALAALCLALAGCGNTEREATQQAGVASAHPMATEAGIRVLESGGNAFDAAVATAATLGVVEPYSSGIGGGGFWVLRPADGDPVVIDARETAPGKAHPDLYLDEDGEVLEGEPSLNGALAAGIPGQPAALDRITGDYGNLPLHRNLAPAIKLARTGFPVDERYRSLAEFRLEVLREDPTTRRLFLDGEGNVPEAGTLIHQPALADTLRTLARKGRDGFYQGELAQKLTRDVRAAGGIWTGEDLAEYETIKRKPRIIDFRDARILTAPAPSSGGVALGQLFGMLQARPLPATADSVERTHWLTEMMRRAYRDRAQYLGDPAFTDIPTQKLLSPDYLESLASDITPDSATPSGQLTDPGTDGRHTSHLSVIDAQGNAVSATLSINYPFGSGVTSERTGIVLNNEMDDFSIRPGYPNAYGLIGGEANRVEAGKRPLSSMSPVILETDGAITAVGTPGGSRIITMNFLALLDLLDGHAPASVVANHRFHHQYQPDQIQHEPDTFTTTEKERLRDLGHELKDVGRTYGNMQLIRQATDTGRITGASDPRGIGRAGVIDATDSE</sequence>
<dbReference type="GO" id="GO:0006751">
    <property type="term" value="P:glutathione catabolic process"/>
    <property type="evidence" value="ECO:0007669"/>
    <property type="project" value="UniProtKB-UniRule"/>
</dbReference>
<gene>
    <name evidence="9" type="ORF">DES49_2081</name>
</gene>
<comment type="catalytic activity">
    <reaction evidence="2 7">
        <text>glutathione + H2O = L-cysteinylglycine + L-glutamate</text>
        <dbReference type="Rhea" id="RHEA:28807"/>
        <dbReference type="ChEBI" id="CHEBI:15377"/>
        <dbReference type="ChEBI" id="CHEBI:29985"/>
        <dbReference type="ChEBI" id="CHEBI:57925"/>
        <dbReference type="ChEBI" id="CHEBI:61694"/>
        <dbReference type="EC" id="3.4.19.13"/>
    </reaction>
</comment>
<evidence type="ECO:0000256" key="3">
    <source>
        <dbReference type="ARBA" id="ARBA00023315"/>
    </source>
</evidence>
<dbReference type="InterPro" id="IPR029055">
    <property type="entry name" value="Ntn_hydrolases_N"/>
</dbReference>
<dbReference type="InterPro" id="IPR043138">
    <property type="entry name" value="GGT_lsub"/>
</dbReference>
<dbReference type="NCBIfam" id="TIGR00066">
    <property type="entry name" value="g_glut_trans"/>
    <property type="match status" value="1"/>
</dbReference>
<dbReference type="EC" id="2.3.2.2" evidence="7"/>
<keyword evidence="7" id="KW-0378">Hydrolase</keyword>
<reference evidence="9 10" key="1">
    <citation type="submission" date="2019-03" db="EMBL/GenBank/DDBJ databases">
        <title>Genomic Encyclopedia of Type Strains, Phase IV (KMG-IV): sequencing the most valuable type-strain genomes for metagenomic binning, comparative biology and taxonomic classification.</title>
        <authorList>
            <person name="Goeker M."/>
        </authorList>
    </citation>
    <scope>NUCLEOTIDE SEQUENCE [LARGE SCALE GENOMIC DNA]</scope>
    <source>
        <strain evidence="9 10">DSM 15505</strain>
    </source>
</reference>
<evidence type="ECO:0000256" key="4">
    <source>
        <dbReference type="ARBA" id="ARBA00047417"/>
    </source>
</evidence>
<evidence type="ECO:0000256" key="7">
    <source>
        <dbReference type="RuleBase" id="RU368036"/>
    </source>
</evidence>
<dbReference type="EC" id="3.4.19.13" evidence="7"/>
<comment type="subunit">
    <text evidence="7">This enzyme consists of two polypeptide chains, which are synthesized in precursor form from a single polypeptide.</text>
</comment>
<dbReference type="UniPathway" id="UPA00204"/>
<keyword evidence="3 7" id="KW-0012">Acyltransferase</keyword>
<dbReference type="RefSeq" id="WP_133736324.1">
    <property type="nucleotide sequence ID" value="NZ_SOAX01000004.1"/>
</dbReference>
<feature type="binding site" evidence="6">
    <location>
        <begin position="387"/>
        <end position="389"/>
    </location>
    <ligand>
        <name>L-glutamate</name>
        <dbReference type="ChEBI" id="CHEBI:29985"/>
    </ligand>
</feature>
<feature type="binding site" evidence="6">
    <location>
        <begin position="440"/>
        <end position="441"/>
    </location>
    <ligand>
        <name>L-glutamate</name>
        <dbReference type="ChEBI" id="CHEBI:29985"/>
    </ligand>
</feature>
<feature type="compositionally biased region" description="Polar residues" evidence="8">
    <location>
        <begin position="349"/>
        <end position="361"/>
    </location>
</feature>
<evidence type="ECO:0000256" key="1">
    <source>
        <dbReference type="ARBA" id="ARBA00001049"/>
    </source>
</evidence>
<comment type="PTM">
    <text evidence="7">Cleaved by autocatalysis into a large and a small subunit.</text>
</comment>
<dbReference type="EMBL" id="SOAX01000004">
    <property type="protein sequence ID" value="TDT40315.1"/>
    <property type="molecule type" value="Genomic_DNA"/>
</dbReference>
<dbReference type="PRINTS" id="PR01210">
    <property type="entry name" value="GGTRANSPTASE"/>
</dbReference>
<feature type="region of interest" description="Disordered" evidence="8">
    <location>
        <begin position="542"/>
        <end position="564"/>
    </location>
</feature>
<evidence type="ECO:0000313" key="9">
    <source>
        <dbReference type="EMBL" id="TDT40315.1"/>
    </source>
</evidence>
<feature type="region of interest" description="Disordered" evidence="8">
    <location>
        <begin position="346"/>
        <end position="369"/>
    </location>
</feature>
<comment type="pathway">
    <text evidence="7">Sulfur metabolism; glutathione metabolism.</text>
</comment>
<dbReference type="Gene3D" id="3.60.20.40">
    <property type="match status" value="1"/>
</dbReference>
<dbReference type="Gene3D" id="1.10.246.130">
    <property type="match status" value="1"/>
</dbReference>
<comment type="caution">
    <text evidence="9">The sequence shown here is derived from an EMBL/GenBank/DDBJ whole genome shotgun (WGS) entry which is preliminary data.</text>
</comment>
<comment type="catalytic activity">
    <reaction evidence="1 7">
        <text>an S-substituted glutathione + H2O = an S-substituted L-cysteinylglycine + L-glutamate</text>
        <dbReference type="Rhea" id="RHEA:59468"/>
        <dbReference type="ChEBI" id="CHEBI:15377"/>
        <dbReference type="ChEBI" id="CHEBI:29985"/>
        <dbReference type="ChEBI" id="CHEBI:90779"/>
        <dbReference type="ChEBI" id="CHEBI:143103"/>
        <dbReference type="EC" id="3.4.19.13"/>
    </reaction>
</comment>
<feature type="active site" description="Nucleophile" evidence="5">
    <location>
        <position position="369"/>
    </location>
</feature>
<dbReference type="GO" id="GO:0036374">
    <property type="term" value="F:glutathione hydrolase activity"/>
    <property type="evidence" value="ECO:0007669"/>
    <property type="project" value="UniProtKB-UniRule"/>
</dbReference>
<dbReference type="Proteomes" id="UP000295830">
    <property type="component" value="Unassembled WGS sequence"/>
</dbReference>
<dbReference type="PANTHER" id="PTHR43199">
    <property type="entry name" value="GLUTATHIONE HYDROLASE"/>
    <property type="match status" value="1"/>
</dbReference>
<feature type="binding site" evidence="6">
    <location>
        <position position="95"/>
    </location>
    <ligand>
        <name>L-glutamate</name>
        <dbReference type="ChEBI" id="CHEBI:29985"/>
    </ligand>
</feature>
<dbReference type="AlphaFoldDB" id="A0A4R7JQV6"/>
<dbReference type="PROSITE" id="PS51257">
    <property type="entry name" value="PROKAR_LIPOPROTEIN"/>
    <property type="match status" value="1"/>
</dbReference>
<keyword evidence="7" id="KW-0865">Zymogen</keyword>
<comment type="similarity">
    <text evidence="7">Belongs to the gamma-glutamyltransferase family.</text>
</comment>
<dbReference type="InterPro" id="IPR000101">
    <property type="entry name" value="GGT_peptidase"/>
</dbReference>
<keyword evidence="7" id="KW-0317">Glutathione biosynthesis</keyword>
<feature type="binding site" evidence="6">
    <location>
        <position position="461"/>
    </location>
    <ligand>
        <name>L-glutamate</name>
        <dbReference type="ChEBI" id="CHEBI:29985"/>
    </ligand>
</feature>
<proteinExistence type="inferred from homology"/>
<keyword evidence="10" id="KW-1185">Reference proteome</keyword>
<organism evidence="9 10">
    <name type="scientific">Halospina denitrificans</name>
    <dbReference type="NCBI Taxonomy" id="332522"/>
    <lineage>
        <taxon>Bacteria</taxon>
        <taxon>Pseudomonadati</taxon>
        <taxon>Pseudomonadota</taxon>
        <taxon>Gammaproteobacteria</taxon>
        <taxon>Halospina</taxon>
    </lineage>
</organism>
<evidence type="ECO:0000256" key="2">
    <source>
        <dbReference type="ARBA" id="ARBA00001089"/>
    </source>
</evidence>
<dbReference type="SUPFAM" id="SSF56235">
    <property type="entry name" value="N-terminal nucleophile aminohydrolases (Ntn hydrolases)"/>
    <property type="match status" value="1"/>
</dbReference>
<dbReference type="OrthoDB" id="5297205at2"/>
<name>A0A4R7JQV6_9GAMM</name>
<dbReference type="Pfam" id="PF01019">
    <property type="entry name" value="G_glu_transpept"/>
    <property type="match status" value="1"/>
</dbReference>
<protein>
    <recommendedName>
        <fullName evidence="7">Glutathione hydrolase proenzyme</fullName>
        <ecNumber evidence="7">2.3.2.2</ecNumber>
        <ecNumber evidence="7">3.4.19.13</ecNumber>
    </recommendedName>
    <component>
        <recommendedName>
            <fullName evidence="7">Glutathione hydrolase large chain</fullName>
        </recommendedName>
    </component>
    <component>
        <recommendedName>
            <fullName evidence="7">Glutathione hydrolase small chain</fullName>
        </recommendedName>
    </component>
</protein>
<keyword evidence="7 9" id="KW-0808">Transferase</keyword>
<evidence type="ECO:0000256" key="8">
    <source>
        <dbReference type="SAM" id="MobiDB-lite"/>
    </source>
</evidence>
<dbReference type="GO" id="GO:0103068">
    <property type="term" value="F:leukotriene C4 gamma-glutamyl transferase activity"/>
    <property type="evidence" value="ECO:0007669"/>
    <property type="project" value="UniProtKB-EC"/>
</dbReference>